<comment type="cofactor">
    <cofactor evidence="2">
        <name>Mn(2+)</name>
        <dbReference type="ChEBI" id="CHEBI:29035"/>
    </cofactor>
</comment>
<name>A0ABV8T795_9ACTN</name>
<dbReference type="PANTHER" id="PTHR43226">
    <property type="entry name" value="XAA-PRO AMINOPEPTIDASE 3"/>
    <property type="match status" value="1"/>
</dbReference>
<evidence type="ECO:0000256" key="4">
    <source>
        <dbReference type="ARBA" id="ARBA00012574"/>
    </source>
</evidence>
<keyword evidence="5" id="KW-0479">Metal-binding</keyword>
<evidence type="ECO:0000256" key="1">
    <source>
        <dbReference type="ARBA" id="ARBA00001424"/>
    </source>
</evidence>
<dbReference type="Pfam" id="PF00557">
    <property type="entry name" value="Peptidase_M24"/>
    <property type="match status" value="1"/>
</dbReference>
<protein>
    <recommendedName>
        <fullName evidence="4">Xaa-Pro aminopeptidase</fullName>
        <ecNumber evidence="4">3.4.11.9</ecNumber>
    </recommendedName>
</protein>
<keyword evidence="9" id="KW-0031">Aminopeptidase</keyword>
<accession>A0ABV8T795</accession>
<proteinExistence type="inferred from homology"/>
<keyword evidence="9" id="KW-0645">Protease</keyword>
<keyword evidence="10" id="KW-1185">Reference proteome</keyword>
<dbReference type="GO" id="GO:0004177">
    <property type="term" value="F:aminopeptidase activity"/>
    <property type="evidence" value="ECO:0007669"/>
    <property type="project" value="UniProtKB-KW"/>
</dbReference>
<comment type="caution">
    <text evidence="9">The sequence shown here is derived from an EMBL/GenBank/DDBJ whole genome shotgun (WGS) entry which is preliminary data.</text>
</comment>
<dbReference type="SMART" id="SM01011">
    <property type="entry name" value="AMP_N"/>
    <property type="match status" value="1"/>
</dbReference>
<reference evidence="10" key="1">
    <citation type="journal article" date="2019" name="Int. J. Syst. Evol. Microbiol.">
        <title>The Global Catalogue of Microorganisms (GCM) 10K type strain sequencing project: providing services to taxonomists for standard genome sequencing and annotation.</title>
        <authorList>
            <consortium name="The Broad Institute Genomics Platform"/>
            <consortium name="The Broad Institute Genome Sequencing Center for Infectious Disease"/>
            <person name="Wu L."/>
            <person name="Ma J."/>
        </authorList>
    </citation>
    <scope>NUCLEOTIDE SEQUENCE [LARGE SCALE GENOMIC DNA]</scope>
    <source>
        <strain evidence="10">PCU 347</strain>
    </source>
</reference>
<evidence type="ECO:0000256" key="7">
    <source>
        <dbReference type="ARBA" id="ARBA00023211"/>
    </source>
</evidence>
<evidence type="ECO:0000313" key="10">
    <source>
        <dbReference type="Proteomes" id="UP001595824"/>
    </source>
</evidence>
<dbReference type="Proteomes" id="UP001595824">
    <property type="component" value="Unassembled WGS sequence"/>
</dbReference>
<evidence type="ECO:0000313" key="9">
    <source>
        <dbReference type="EMBL" id="MFC4326379.1"/>
    </source>
</evidence>
<keyword evidence="7" id="KW-0464">Manganese</keyword>
<evidence type="ECO:0000256" key="2">
    <source>
        <dbReference type="ARBA" id="ARBA00001936"/>
    </source>
</evidence>
<dbReference type="SUPFAM" id="SSF53092">
    <property type="entry name" value="Creatinase/prolidase N-terminal domain"/>
    <property type="match status" value="1"/>
</dbReference>
<evidence type="ECO:0000256" key="3">
    <source>
        <dbReference type="ARBA" id="ARBA00008766"/>
    </source>
</evidence>
<dbReference type="Gene3D" id="3.40.350.10">
    <property type="entry name" value="Creatinase/prolidase N-terminal domain"/>
    <property type="match status" value="1"/>
</dbReference>
<dbReference type="InterPro" id="IPR007865">
    <property type="entry name" value="Aminopep_P_N"/>
</dbReference>
<dbReference type="Pfam" id="PF05195">
    <property type="entry name" value="AMP_N"/>
    <property type="match status" value="1"/>
</dbReference>
<evidence type="ECO:0000259" key="8">
    <source>
        <dbReference type="SMART" id="SM01011"/>
    </source>
</evidence>
<feature type="domain" description="Aminopeptidase P N-terminal" evidence="8">
    <location>
        <begin position="40"/>
        <end position="188"/>
    </location>
</feature>
<organism evidence="9 10">
    <name type="scientific">Streptomyces andamanensis</name>
    <dbReference type="NCBI Taxonomy" id="1565035"/>
    <lineage>
        <taxon>Bacteria</taxon>
        <taxon>Bacillati</taxon>
        <taxon>Actinomycetota</taxon>
        <taxon>Actinomycetes</taxon>
        <taxon>Kitasatosporales</taxon>
        <taxon>Streptomycetaceae</taxon>
        <taxon>Streptomyces</taxon>
    </lineage>
</organism>
<keyword evidence="6 9" id="KW-0378">Hydrolase</keyword>
<sequence>MVRDDIRPREGASHDRAVAPTLAECFTRGWAEAAPAVPVLPGAAYAAERRALLSARFPGERIVVPAGGLKVRSNDFDYVFRPHSAFLHLTADEGADAVPDSVLVLEPTGTGHDATVFTRPRSPRDGGPNGTEFYRDRRYGEFWTGRRRTLAETSEALGLTALPRDDLARALAPHVPTRVVRGQDPVVDAAAPPVAGAESELLAFLSELRLVKDAWEVKQMRAAVGHTVAAFHDVAGELPAATRLARGERWIEGTFNRRARLEGHGLGFETIAAAGAHACVLHWMRNDGPVRDGELLLLDAGVETDTCYTGDVTRTLPVGGRFTDAQRQVYDLVYAAQSAGIAALRPGARFGDFHDAATRVIAEGLDTWGLRPNGAGSHDRSLYGRYTVCGTGHMLGLDCHDCADARSSAYLDGVLEPGHVLTVEPGLYFQPDDLTVPARLRGIGVRIEDDFLITADGAVCLSAGLPRAADDVEAWVTAAR</sequence>
<dbReference type="PANTHER" id="PTHR43226:SF4">
    <property type="entry name" value="XAA-PRO AMINOPEPTIDASE 3"/>
    <property type="match status" value="1"/>
</dbReference>
<dbReference type="Gene3D" id="3.90.230.10">
    <property type="entry name" value="Creatinase/methionine aminopeptidase superfamily"/>
    <property type="match status" value="1"/>
</dbReference>
<dbReference type="InterPro" id="IPR052433">
    <property type="entry name" value="X-Pro_dipept-like"/>
</dbReference>
<dbReference type="CDD" id="cd01087">
    <property type="entry name" value="Prolidase"/>
    <property type="match status" value="1"/>
</dbReference>
<dbReference type="InterPro" id="IPR036005">
    <property type="entry name" value="Creatinase/aminopeptidase-like"/>
</dbReference>
<dbReference type="InterPro" id="IPR029149">
    <property type="entry name" value="Creatin/AminoP/Spt16_N"/>
</dbReference>
<comment type="catalytic activity">
    <reaction evidence="1">
        <text>Release of any N-terminal amino acid, including proline, that is linked to proline, even from a dipeptide or tripeptide.</text>
        <dbReference type="EC" id="3.4.11.9"/>
    </reaction>
</comment>
<evidence type="ECO:0000256" key="5">
    <source>
        <dbReference type="ARBA" id="ARBA00022723"/>
    </source>
</evidence>
<dbReference type="EMBL" id="JBHSDP010000002">
    <property type="protein sequence ID" value="MFC4326379.1"/>
    <property type="molecule type" value="Genomic_DNA"/>
</dbReference>
<comment type="similarity">
    <text evidence="3">Belongs to the peptidase M24B family.</text>
</comment>
<dbReference type="EC" id="3.4.11.9" evidence="4"/>
<dbReference type="RefSeq" id="WP_381736449.1">
    <property type="nucleotide sequence ID" value="NZ_JBHSDP010000002.1"/>
</dbReference>
<dbReference type="SUPFAM" id="SSF55920">
    <property type="entry name" value="Creatinase/aminopeptidase"/>
    <property type="match status" value="1"/>
</dbReference>
<evidence type="ECO:0000256" key="6">
    <source>
        <dbReference type="ARBA" id="ARBA00022801"/>
    </source>
</evidence>
<gene>
    <name evidence="9" type="ORF">ACFPC0_00755</name>
</gene>
<dbReference type="InterPro" id="IPR000994">
    <property type="entry name" value="Pept_M24"/>
</dbReference>